<dbReference type="SUPFAM" id="SSF55073">
    <property type="entry name" value="Nucleotide cyclase"/>
    <property type="match status" value="1"/>
</dbReference>
<dbReference type="Gene3D" id="3.30.70.270">
    <property type="match status" value="1"/>
</dbReference>
<organism evidence="2 3">
    <name type="scientific">Alicyclobacillus mengziensis</name>
    <dbReference type="NCBI Taxonomy" id="2931921"/>
    <lineage>
        <taxon>Bacteria</taxon>
        <taxon>Bacillati</taxon>
        <taxon>Bacillota</taxon>
        <taxon>Bacilli</taxon>
        <taxon>Bacillales</taxon>
        <taxon>Alicyclobacillaceae</taxon>
        <taxon>Alicyclobacillus</taxon>
    </lineage>
</organism>
<dbReference type="GO" id="GO:0005886">
    <property type="term" value="C:plasma membrane"/>
    <property type="evidence" value="ECO:0007669"/>
    <property type="project" value="TreeGrafter"/>
</dbReference>
<feature type="domain" description="GGDEF" evidence="1">
    <location>
        <begin position="197"/>
        <end position="315"/>
    </location>
</feature>
<proteinExistence type="predicted"/>
<evidence type="ECO:0000313" key="2">
    <source>
        <dbReference type="EMBL" id="QSO48644.1"/>
    </source>
</evidence>
<dbReference type="InterPro" id="IPR043128">
    <property type="entry name" value="Rev_trsase/Diguanyl_cyclase"/>
</dbReference>
<dbReference type="AlphaFoldDB" id="A0A9X7W1L5"/>
<dbReference type="CDD" id="cd01949">
    <property type="entry name" value="GGDEF"/>
    <property type="match status" value="1"/>
</dbReference>
<dbReference type="KEGG" id="afx:JZ786_06655"/>
<dbReference type="InterPro" id="IPR000160">
    <property type="entry name" value="GGDEF_dom"/>
</dbReference>
<dbReference type="PANTHER" id="PTHR45138">
    <property type="entry name" value="REGULATORY COMPONENTS OF SENSORY TRANSDUCTION SYSTEM"/>
    <property type="match status" value="1"/>
</dbReference>
<dbReference type="GO" id="GO:1902201">
    <property type="term" value="P:negative regulation of bacterial-type flagellum-dependent cell motility"/>
    <property type="evidence" value="ECO:0007669"/>
    <property type="project" value="TreeGrafter"/>
</dbReference>
<evidence type="ECO:0000313" key="3">
    <source>
        <dbReference type="Proteomes" id="UP000663505"/>
    </source>
</evidence>
<dbReference type="InterPro" id="IPR029787">
    <property type="entry name" value="Nucleotide_cyclase"/>
</dbReference>
<dbReference type="Proteomes" id="UP000663505">
    <property type="component" value="Chromosome"/>
</dbReference>
<dbReference type="InterPro" id="IPR050469">
    <property type="entry name" value="Diguanylate_Cyclase"/>
</dbReference>
<dbReference type="RefSeq" id="WP_206657974.1">
    <property type="nucleotide sequence ID" value="NZ_CP071182.1"/>
</dbReference>
<keyword evidence="3" id="KW-1185">Reference proteome</keyword>
<dbReference type="EMBL" id="CP071182">
    <property type="protein sequence ID" value="QSO48644.1"/>
    <property type="molecule type" value="Genomic_DNA"/>
</dbReference>
<dbReference type="PANTHER" id="PTHR45138:SF9">
    <property type="entry name" value="DIGUANYLATE CYCLASE DGCM-RELATED"/>
    <property type="match status" value="1"/>
</dbReference>
<dbReference type="NCBIfam" id="TIGR00254">
    <property type="entry name" value="GGDEF"/>
    <property type="match status" value="1"/>
</dbReference>
<accession>A0A9X7W1L5</accession>
<dbReference type="GO" id="GO:0043709">
    <property type="term" value="P:cell adhesion involved in single-species biofilm formation"/>
    <property type="evidence" value="ECO:0007669"/>
    <property type="project" value="TreeGrafter"/>
</dbReference>
<evidence type="ECO:0000259" key="1">
    <source>
        <dbReference type="PROSITE" id="PS50887"/>
    </source>
</evidence>
<reference evidence="2 3" key="1">
    <citation type="submission" date="2021-02" db="EMBL/GenBank/DDBJ databases">
        <title>Alicyclobacillus curvatus sp. nov. and Alicyclobacillus mengziensis sp. nov., two acidophilic bacteria isolated from acid mine drainage.</title>
        <authorList>
            <person name="Huang Y."/>
        </authorList>
    </citation>
    <scope>NUCLEOTIDE SEQUENCE [LARGE SCALE GENOMIC DNA]</scope>
    <source>
        <strain evidence="2 3">S30H14</strain>
    </source>
</reference>
<dbReference type="Pfam" id="PF00990">
    <property type="entry name" value="GGDEF"/>
    <property type="match status" value="1"/>
</dbReference>
<name>A0A9X7W1L5_9BACL</name>
<gene>
    <name evidence="2" type="ORF">JZ786_06655</name>
</gene>
<dbReference type="GO" id="GO:0052621">
    <property type="term" value="F:diguanylate cyclase activity"/>
    <property type="evidence" value="ECO:0007669"/>
    <property type="project" value="TreeGrafter"/>
</dbReference>
<protein>
    <submittedName>
        <fullName evidence="2">GGDEF domain-containing protein</fullName>
    </submittedName>
</protein>
<dbReference type="PROSITE" id="PS50887">
    <property type="entry name" value="GGDEF"/>
    <property type="match status" value="1"/>
</dbReference>
<sequence length="315" mass="35123">MHPLKTLIEQSRDWASVEHCRDLFAKVGGVLQDTFGIEAGLFVYRKQFIPEDKVSTVRVYKPWGIGYSESELTRFIDGGAWFSGDTFVVTETWLSIEEAPSVWKKVWMDAGVQYVGAWELNVKGSCVGAIVLGRRTKPGQMNAAIMAACATHVSLVLDMLISRRIAEHASCHDPLTNVLNRRGFEKELHHVLNRDEGTLVMGILDLNEFKDINDSLGHLEGDLILADVAQTLREQIGQYGIVARFGGDEFVFAVTVNNTNVDAITEYILSSFENKNYSVSVGCAILGRDGEDWVSCLRLADRLLYVRKSQTGVME</sequence>
<dbReference type="SMART" id="SM00267">
    <property type="entry name" value="GGDEF"/>
    <property type="match status" value="1"/>
</dbReference>